<evidence type="ECO:0000256" key="1">
    <source>
        <dbReference type="SAM" id="Coils"/>
    </source>
</evidence>
<evidence type="ECO:0000256" key="2">
    <source>
        <dbReference type="SAM" id="SignalP"/>
    </source>
</evidence>
<comment type="caution">
    <text evidence="3">The sequence shown here is derived from an EMBL/GenBank/DDBJ whole genome shotgun (WGS) entry which is preliminary data.</text>
</comment>
<sequence>MKAAFSAAFSAAASAASAAVFSDPDKVHDQKLAGVHIDPAVTEMKIRLRRLRTITESTANFYVEYLKKRKQEVEIALLLPEFAEWSNNELFCGSNGSSKQLHLDASRLAAIEELMLAERKAISSEVVTSLRDGVRTVSESLEGLYAFELCMVTASQALEAGTKALERCKRSSEAAAAEERKASALKDISKRGPAEAAAKKALEQAEADIAETRAGVERVEAERERLIREDLPTALETAAKVRRAAETGPIGGAVAALARAYGEFARGSSAVLQGGDNAAYNPTVLRTAPKETAARFAAYIVQWTLAKRRCKSSAALLEEFVKSRLETLLAPAKEAATLEALAAEVDDKAVKARIEAVRLPEGELGEACGACRTAVETLVDSLGACRTLFKARAAAAEEYEKRDKDLKALQAKRDAVNHEVDKLEAQSGGQPGGSGVEMKISKKRIDLQALTVECERRAAALETAAAELEGFATELASDQGERSVVALVGQPLRAFLAQYGAFCATRGRGSAMAGAHDDDHEDVFVDGPETLA</sequence>
<keyword evidence="1" id="KW-0175">Coiled coil</keyword>
<proteinExistence type="predicted"/>
<feature type="coiled-coil region" evidence="1">
    <location>
        <begin position="392"/>
        <end position="426"/>
    </location>
</feature>
<reference evidence="4" key="1">
    <citation type="journal article" date="2015" name="PLoS Genet.">
        <title>Genome Sequence and Transcriptome Analyses of Chrysochromulina tobin: Metabolic Tools for Enhanced Algal Fitness in the Prominent Order Prymnesiales (Haptophyceae).</title>
        <authorList>
            <person name="Hovde B.T."/>
            <person name="Deodato C.R."/>
            <person name="Hunsperger H.M."/>
            <person name="Ryken S.A."/>
            <person name="Yost W."/>
            <person name="Jha R.K."/>
            <person name="Patterson J."/>
            <person name="Monnat R.J. Jr."/>
            <person name="Barlow S.B."/>
            <person name="Starkenburg S.R."/>
            <person name="Cattolico R.A."/>
        </authorList>
    </citation>
    <scope>NUCLEOTIDE SEQUENCE</scope>
    <source>
        <strain evidence="4">CCMP291</strain>
    </source>
</reference>
<evidence type="ECO:0000313" key="3">
    <source>
        <dbReference type="EMBL" id="KOO22002.1"/>
    </source>
</evidence>
<dbReference type="AlphaFoldDB" id="A0A0M0J6Q9"/>
<accession>A0A0M0J6Q9</accession>
<dbReference type="EMBL" id="JWZX01003317">
    <property type="protein sequence ID" value="KOO22002.1"/>
    <property type="molecule type" value="Genomic_DNA"/>
</dbReference>
<feature type="coiled-coil region" evidence="1">
    <location>
        <begin position="202"/>
        <end position="229"/>
    </location>
</feature>
<gene>
    <name evidence="3" type="ORF">Ctob_000669</name>
</gene>
<keyword evidence="4" id="KW-1185">Reference proteome</keyword>
<protein>
    <submittedName>
        <fullName evidence="3">Uncharacterized protein</fullName>
    </submittedName>
</protein>
<dbReference type="Proteomes" id="UP000037460">
    <property type="component" value="Unassembled WGS sequence"/>
</dbReference>
<organism evidence="3 4">
    <name type="scientific">Chrysochromulina tobinii</name>
    <dbReference type="NCBI Taxonomy" id="1460289"/>
    <lineage>
        <taxon>Eukaryota</taxon>
        <taxon>Haptista</taxon>
        <taxon>Haptophyta</taxon>
        <taxon>Prymnesiophyceae</taxon>
        <taxon>Prymnesiales</taxon>
        <taxon>Chrysochromulinaceae</taxon>
        <taxon>Chrysochromulina</taxon>
    </lineage>
</organism>
<name>A0A0M0J6Q9_9EUKA</name>
<feature type="signal peptide" evidence="2">
    <location>
        <begin position="1"/>
        <end position="18"/>
    </location>
</feature>
<keyword evidence="2" id="KW-0732">Signal</keyword>
<feature type="chain" id="PRO_5005601588" evidence="2">
    <location>
        <begin position="19"/>
        <end position="532"/>
    </location>
</feature>
<evidence type="ECO:0000313" key="4">
    <source>
        <dbReference type="Proteomes" id="UP000037460"/>
    </source>
</evidence>